<organism evidence="1 2">
    <name type="scientific">Caerostris darwini</name>
    <dbReference type="NCBI Taxonomy" id="1538125"/>
    <lineage>
        <taxon>Eukaryota</taxon>
        <taxon>Metazoa</taxon>
        <taxon>Ecdysozoa</taxon>
        <taxon>Arthropoda</taxon>
        <taxon>Chelicerata</taxon>
        <taxon>Arachnida</taxon>
        <taxon>Araneae</taxon>
        <taxon>Araneomorphae</taxon>
        <taxon>Entelegynae</taxon>
        <taxon>Araneoidea</taxon>
        <taxon>Araneidae</taxon>
        <taxon>Caerostris</taxon>
    </lineage>
</organism>
<gene>
    <name evidence="1" type="ORF">CDAR_603091</name>
</gene>
<proteinExistence type="predicted"/>
<dbReference type="EMBL" id="BPLQ01014256">
    <property type="protein sequence ID" value="GIY78513.1"/>
    <property type="molecule type" value="Genomic_DNA"/>
</dbReference>
<protein>
    <recommendedName>
        <fullName evidence="3">Ribosomal protein S14</fullName>
    </recommendedName>
</protein>
<sequence length="108" mass="12153">MEPTTQFCGFRERKKKNMIPKSILHGRCPFRRRISGKLISDGLTRSHLAKKKMPLSPRGGRELPRNPGGSCIVDFYDRPIPCSAAVSPRRAFFIVREMVTPAVGTRKG</sequence>
<reference evidence="1 2" key="1">
    <citation type="submission" date="2021-06" db="EMBL/GenBank/DDBJ databases">
        <title>Caerostris darwini draft genome.</title>
        <authorList>
            <person name="Kono N."/>
            <person name="Arakawa K."/>
        </authorList>
    </citation>
    <scope>NUCLEOTIDE SEQUENCE [LARGE SCALE GENOMIC DNA]</scope>
</reference>
<dbReference type="AlphaFoldDB" id="A0AAV4WA76"/>
<name>A0AAV4WA76_9ARAC</name>
<accession>A0AAV4WA76</accession>
<keyword evidence="2" id="KW-1185">Reference proteome</keyword>
<evidence type="ECO:0008006" key="3">
    <source>
        <dbReference type="Google" id="ProtNLM"/>
    </source>
</evidence>
<comment type="caution">
    <text evidence="1">The sequence shown here is derived from an EMBL/GenBank/DDBJ whole genome shotgun (WGS) entry which is preliminary data.</text>
</comment>
<dbReference type="Proteomes" id="UP001054837">
    <property type="component" value="Unassembled WGS sequence"/>
</dbReference>
<evidence type="ECO:0000313" key="1">
    <source>
        <dbReference type="EMBL" id="GIY78513.1"/>
    </source>
</evidence>
<evidence type="ECO:0000313" key="2">
    <source>
        <dbReference type="Proteomes" id="UP001054837"/>
    </source>
</evidence>